<dbReference type="Proteomes" id="UP000178946">
    <property type="component" value="Unassembled WGS sequence"/>
</dbReference>
<keyword evidence="5" id="KW-0342">GTP-binding</keyword>
<dbReference type="FunFam" id="3.40.50.10050:FF:000001">
    <property type="entry name" value="Translation initiation factor IF-2"/>
    <property type="match status" value="1"/>
</dbReference>
<dbReference type="PROSITE" id="PS51722">
    <property type="entry name" value="G_TR_2"/>
    <property type="match status" value="1"/>
</dbReference>
<accession>A0A1F8DUB2</accession>
<dbReference type="InterPro" id="IPR053905">
    <property type="entry name" value="EF-G-like_DII"/>
</dbReference>
<dbReference type="PRINTS" id="PR00315">
    <property type="entry name" value="ELONGATNFCT"/>
</dbReference>
<dbReference type="PANTHER" id="PTHR43381:SF4">
    <property type="entry name" value="EUKARYOTIC TRANSLATION INITIATION FACTOR 5B"/>
    <property type="match status" value="1"/>
</dbReference>
<dbReference type="STRING" id="1802557.A3A20_01380"/>
<protein>
    <recommendedName>
        <fullName evidence="6">Tr-type G domain-containing protein</fullName>
    </recommendedName>
</protein>
<dbReference type="PANTHER" id="PTHR43381">
    <property type="entry name" value="TRANSLATION INITIATION FACTOR IF-2-RELATED"/>
    <property type="match status" value="1"/>
</dbReference>
<evidence type="ECO:0000313" key="8">
    <source>
        <dbReference type="Proteomes" id="UP000178946"/>
    </source>
</evidence>
<reference evidence="7 8" key="1">
    <citation type="journal article" date="2016" name="Nat. Commun.">
        <title>Thousands of microbial genomes shed light on interconnected biogeochemical processes in an aquifer system.</title>
        <authorList>
            <person name="Anantharaman K."/>
            <person name="Brown C.T."/>
            <person name="Hug L.A."/>
            <person name="Sharon I."/>
            <person name="Castelle C.J."/>
            <person name="Probst A.J."/>
            <person name="Thomas B.C."/>
            <person name="Singh A."/>
            <person name="Wilkins M.J."/>
            <person name="Karaoz U."/>
            <person name="Brodie E.L."/>
            <person name="Williams K.H."/>
            <person name="Hubbard S.S."/>
            <person name="Banfield J.F."/>
        </authorList>
    </citation>
    <scope>NUCLEOTIDE SEQUENCE [LARGE SCALE GENOMIC DNA]</scope>
</reference>
<dbReference type="CDD" id="cd01887">
    <property type="entry name" value="IF2_eIF5B"/>
    <property type="match status" value="1"/>
</dbReference>
<name>A0A1F8DUB2_9BACT</name>
<gene>
    <name evidence="7" type="ORF">A3A20_01380</name>
</gene>
<evidence type="ECO:0000256" key="1">
    <source>
        <dbReference type="ARBA" id="ARBA00007733"/>
    </source>
</evidence>
<dbReference type="EMBL" id="MGIR01000001">
    <property type="protein sequence ID" value="OGM91579.1"/>
    <property type="molecule type" value="Genomic_DNA"/>
</dbReference>
<keyword evidence="2" id="KW-0396">Initiation factor</keyword>
<dbReference type="GO" id="GO:0003924">
    <property type="term" value="F:GTPase activity"/>
    <property type="evidence" value="ECO:0007669"/>
    <property type="project" value="InterPro"/>
</dbReference>
<keyword evidence="4" id="KW-0648">Protein biosynthesis</keyword>
<evidence type="ECO:0000313" key="7">
    <source>
        <dbReference type="EMBL" id="OGM91579.1"/>
    </source>
</evidence>
<dbReference type="Pfam" id="PF00009">
    <property type="entry name" value="GTP_EFTU"/>
    <property type="match status" value="1"/>
</dbReference>
<sequence>MTRRPYSYLNRTGKFFAGPAASFSRRHAIKFPSEEFALALGLAPPTASRRPCPLGLRDGLLAITGVTRENLHWFPKKYRRRIKNLVKIIFSRYYMGTMAEKRSSIVVVMGHVDHGKTTLLDYIRKTNVTAKEAGGITQSIGAYEITHPSTSSGQARKITFIDTPGHEAFVKMRARGAGVADLAILVVAADDGVKPQTKESIKILKETETPFVVAINKIDKPNADVERTKADLMKEDVLLEGFGGSISWQAISAKTGQGVNELLDLVLLSAEVEDFVYNPENKARGVIVEVEQSSSRGIEVSAVVKDGVLRVGDEIATPTAAGRVKILENFLGKRVKELSPSSPALIIGFENLPQVGEEFMAGNVVLNVLETPPRLKAIPKTGAINIILRADVAGSLEAIADILKALQGIEIIDATVGKVTGGDVQLAISTGAVIVNFKSKVEKSAEIFAKNNEVRIISSEIIYKLVKTIEDLLKEGVKEIKGELEILAVFSKKGNRQVVGGRATKGMLRKGRAEIWKGEERLGDGKILNLQESKKDVTQLSVDKEGGLFVDSAVIIEKGHRVIQK</sequence>
<dbReference type="Gene3D" id="3.40.50.300">
    <property type="entry name" value="P-loop containing nucleotide triphosphate hydrolases"/>
    <property type="match status" value="1"/>
</dbReference>
<dbReference type="Pfam" id="PF22042">
    <property type="entry name" value="EF-G_D2"/>
    <property type="match status" value="1"/>
</dbReference>
<dbReference type="InterPro" id="IPR000795">
    <property type="entry name" value="T_Tr_GTP-bd_dom"/>
</dbReference>
<comment type="caution">
    <text evidence="7">The sequence shown here is derived from an EMBL/GenBank/DDBJ whole genome shotgun (WGS) entry which is preliminary data.</text>
</comment>
<dbReference type="SUPFAM" id="SSF52156">
    <property type="entry name" value="Initiation factor IF2/eIF5b, domain 3"/>
    <property type="match status" value="1"/>
</dbReference>
<dbReference type="GO" id="GO:0005525">
    <property type="term" value="F:GTP binding"/>
    <property type="evidence" value="ECO:0007669"/>
    <property type="project" value="UniProtKB-KW"/>
</dbReference>
<keyword evidence="3" id="KW-0547">Nucleotide-binding</keyword>
<dbReference type="GO" id="GO:0005737">
    <property type="term" value="C:cytoplasm"/>
    <property type="evidence" value="ECO:0007669"/>
    <property type="project" value="TreeGrafter"/>
</dbReference>
<dbReference type="InterPro" id="IPR036925">
    <property type="entry name" value="TIF_IF2_dom3_sf"/>
</dbReference>
<dbReference type="NCBIfam" id="TIGR00231">
    <property type="entry name" value="small_GTP"/>
    <property type="match status" value="1"/>
</dbReference>
<comment type="similarity">
    <text evidence="1">Belongs to the TRAFAC class translation factor GTPase superfamily. Classic translation factor GTPase family. IF-2 subfamily.</text>
</comment>
<evidence type="ECO:0000256" key="4">
    <source>
        <dbReference type="ARBA" id="ARBA00022917"/>
    </source>
</evidence>
<dbReference type="SUPFAM" id="SSF50447">
    <property type="entry name" value="Translation proteins"/>
    <property type="match status" value="2"/>
</dbReference>
<dbReference type="AlphaFoldDB" id="A0A1F8DUB2"/>
<dbReference type="SUPFAM" id="SSF52540">
    <property type="entry name" value="P-loop containing nucleoside triphosphate hydrolases"/>
    <property type="match status" value="1"/>
</dbReference>
<evidence type="ECO:0000256" key="3">
    <source>
        <dbReference type="ARBA" id="ARBA00022741"/>
    </source>
</evidence>
<dbReference type="Gene3D" id="3.40.50.10050">
    <property type="entry name" value="Translation initiation factor IF- 2, domain 3"/>
    <property type="match status" value="1"/>
</dbReference>
<dbReference type="Gene3D" id="2.40.30.10">
    <property type="entry name" value="Translation factors"/>
    <property type="match status" value="2"/>
</dbReference>
<dbReference type="FunFam" id="3.40.50.300:FF:000019">
    <property type="entry name" value="Translation initiation factor IF-2"/>
    <property type="match status" value="1"/>
</dbReference>
<dbReference type="InterPro" id="IPR023115">
    <property type="entry name" value="TIF_IF2_dom3"/>
</dbReference>
<proteinExistence type="inferred from homology"/>
<dbReference type="InterPro" id="IPR005225">
    <property type="entry name" value="Small_GTP-bd"/>
</dbReference>
<organism evidence="7 8">
    <name type="scientific">Candidatus Wolfebacteria bacterium RIFCSPLOWO2_01_FULL_45_19</name>
    <dbReference type="NCBI Taxonomy" id="1802557"/>
    <lineage>
        <taxon>Bacteria</taxon>
        <taxon>Candidatus Wolfeibacteriota</taxon>
    </lineage>
</organism>
<evidence type="ECO:0000259" key="6">
    <source>
        <dbReference type="PROSITE" id="PS51722"/>
    </source>
</evidence>
<evidence type="ECO:0000256" key="2">
    <source>
        <dbReference type="ARBA" id="ARBA00022540"/>
    </source>
</evidence>
<dbReference type="InterPro" id="IPR027417">
    <property type="entry name" value="P-loop_NTPase"/>
</dbReference>
<dbReference type="Pfam" id="PF11987">
    <property type="entry name" value="IF-2"/>
    <property type="match status" value="1"/>
</dbReference>
<dbReference type="InterPro" id="IPR009000">
    <property type="entry name" value="Transl_B-barrel_sf"/>
</dbReference>
<feature type="domain" description="Tr-type G" evidence="6">
    <location>
        <begin position="101"/>
        <end position="280"/>
    </location>
</feature>
<dbReference type="GO" id="GO:0003743">
    <property type="term" value="F:translation initiation factor activity"/>
    <property type="evidence" value="ECO:0007669"/>
    <property type="project" value="UniProtKB-KW"/>
</dbReference>
<evidence type="ECO:0000256" key="5">
    <source>
        <dbReference type="ARBA" id="ARBA00023134"/>
    </source>
</evidence>
<dbReference type="InterPro" id="IPR015760">
    <property type="entry name" value="TIF_IF2"/>
</dbReference>